<reference evidence="9" key="1">
    <citation type="submission" date="2020-05" db="EMBL/GenBank/DDBJ databases">
        <title>Mycena genomes resolve the evolution of fungal bioluminescence.</title>
        <authorList>
            <person name="Tsai I.J."/>
        </authorList>
    </citation>
    <scope>NUCLEOTIDE SEQUENCE</scope>
    <source>
        <strain evidence="9">CCC161011</strain>
    </source>
</reference>
<evidence type="ECO:0000256" key="6">
    <source>
        <dbReference type="ARBA" id="ARBA00022840"/>
    </source>
</evidence>
<evidence type="ECO:0000256" key="8">
    <source>
        <dbReference type="ARBA" id="ARBA00048679"/>
    </source>
</evidence>
<dbReference type="OrthoDB" id="5979581at2759"/>
<keyword evidence="5 9" id="KW-0418">Kinase</keyword>
<dbReference type="GO" id="GO:0005524">
    <property type="term" value="F:ATP binding"/>
    <property type="evidence" value="ECO:0007669"/>
    <property type="project" value="UniProtKB-KW"/>
</dbReference>
<organism evidence="9 10">
    <name type="scientific">Mycena venus</name>
    <dbReference type="NCBI Taxonomy" id="2733690"/>
    <lineage>
        <taxon>Eukaryota</taxon>
        <taxon>Fungi</taxon>
        <taxon>Dikarya</taxon>
        <taxon>Basidiomycota</taxon>
        <taxon>Agaricomycotina</taxon>
        <taxon>Agaricomycetes</taxon>
        <taxon>Agaricomycetidae</taxon>
        <taxon>Agaricales</taxon>
        <taxon>Marasmiineae</taxon>
        <taxon>Mycenaceae</taxon>
        <taxon>Mycena</taxon>
    </lineage>
</organism>
<comment type="caution">
    <text evidence="9">The sequence shown here is derived from an EMBL/GenBank/DDBJ whole genome shotgun (WGS) entry which is preliminary data.</text>
</comment>
<dbReference type="Proteomes" id="UP000620124">
    <property type="component" value="Unassembled WGS sequence"/>
</dbReference>
<dbReference type="PANTHER" id="PTHR47634">
    <property type="entry name" value="PROTEIN KINASE DOMAIN-CONTAINING PROTEIN-RELATED"/>
    <property type="match status" value="1"/>
</dbReference>
<evidence type="ECO:0000256" key="1">
    <source>
        <dbReference type="ARBA" id="ARBA00012513"/>
    </source>
</evidence>
<evidence type="ECO:0000256" key="4">
    <source>
        <dbReference type="ARBA" id="ARBA00022741"/>
    </source>
</evidence>
<dbReference type="GO" id="GO:0005634">
    <property type="term" value="C:nucleus"/>
    <property type="evidence" value="ECO:0007669"/>
    <property type="project" value="TreeGrafter"/>
</dbReference>
<dbReference type="GO" id="GO:0050684">
    <property type="term" value="P:regulation of mRNA processing"/>
    <property type="evidence" value="ECO:0007669"/>
    <property type="project" value="TreeGrafter"/>
</dbReference>
<dbReference type="AlphaFoldDB" id="A0A8H6XPN9"/>
<dbReference type="InterPro" id="IPR051334">
    <property type="entry name" value="SRPK"/>
</dbReference>
<accession>A0A8H6XPN9</accession>
<evidence type="ECO:0000256" key="2">
    <source>
        <dbReference type="ARBA" id="ARBA00022527"/>
    </source>
</evidence>
<evidence type="ECO:0000256" key="5">
    <source>
        <dbReference type="ARBA" id="ARBA00022777"/>
    </source>
</evidence>
<keyword evidence="2" id="KW-0723">Serine/threonine-protein kinase</keyword>
<protein>
    <recommendedName>
        <fullName evidence="1">non-specific serine/threonine protein kinase</fullName>
        <ecNumber evidence="1">2.7.11.1</ecNumber>
    </recommendedName>
</protein>
<evidence type="ECO:0000313" key="10">
    <source>
        <dbReference type="Proteomes" id="UP000620124"/>
    </source>
</evidence>
<keyword evidence="4" id="KW-0547">Nucleotide-binding</keyword>
<evidence type="ECO:0000256" key="7">
    <source>
        <dbReference type="ARBA" id="ARBA00047899"/>
    </source>
</evidence>
<dbReference type="GO" id="GO:0000245">
    <property type="term" value="P:spliceosomal complex assembly"/>
    <property type="evidence" value="ECO:0007669"/>
    <property type="project" value="TreeGrafter"/>
</dbReference>
<dbReference type="InterPro" id="IPR011009">
    <property type="entry name" value="Kinase-like_dom_sf"/>
</dbReference>
<dbReference type="PANTHER" id="PTHR47634:SF9">
    <property type="entry name" value="PROTEIN KINASE DOMAIN-CONTAINING PROTEIN-RELATED"/>
    <property type="match status" value="1"/>
</dbReference>
<dbReference type="SUPFAM" id="SSF56112">
    <property type="entry name" value="Protein kinase-like (PK-like)"/>
    <property type="match status" value="1"/>
</dbReference>
<dbReference type="GO" id="GO:0005737">
    <property type="term" value="C:cytoplasm"/>
    <property type="evidence" value="ECO:0007669"/>
    <property type="project" value="TreeGrafter"/>
</dbReference>
<dbReference type="EMBL" id="JACAZI010000015">
    <property type="protein sequence ID" value="KAF7344242.1"/>
    <property type="molecule type" value="Genomic_DNA"/>
</dbReference>
<dbReference type="EC" id="2.7.11.1" evidence="1"/>
<keyword evidence="10" id="KW-1185">Reference proteome</keyword>
<dbReference type="GO" id="GO:0004674">
    <property type="term" value="F:protein serine/threonine kinase activity"/>
    <property type="evidence" value="ECO:0007669"/>
    <property type="project" value="UniProtKB-KW"/>
</dbReference>
<comment type="catalytic activity">
    <reaction evidence="8">
        <text>L-seryl-[protein] + ATP = O-phospho-L-seryl-[protein] + ADP + H(+)</text>
        <dbReference type="Rhea" id="RHEA:17989"/>
        <dbReference type="Rhea" id="RHEA-COMP:9863"/>
        <dbReference type="Rhea" id="RHEA-COMP:11604"/>
        <dbReference type="ChEBI" id="CHEBI:15378"/>
        <dbReference type="ChEBI" id="CHEBI:29999"/>
        <dbReference type="ChEBI" id="CHEBI:30616"/>
        <dbReference type="ChEBI" id="CHEBI:83421"/>
        <dbReference type="ChEBI" id="CHEBI:456216"/>
        <dbReference type="EC" id="2.7.11.1"/>
    </reaction>
</comment>
<keyword evidence="6" id="KW-0067">ATP-binding</keyword>
<evidence type="ECO:0000256" key="3">
    <source>
        <dbReference type="ARBA" id="ARBA00022679"/>
    </source>
</evidence>
<keyword evidence="3" id="KW-0808">Transferase</keyword>
<gene>
    <name evidence="9" type="ORF">MVEN_01715400</name>
</gene>
<name>A0A8H6XPN9_9AGAR</name>
<evidence type="ECO:0000313" key="9">
    <source>
        <dbReference type="EMBL" id="KAF7344242.1"/>
    </source>
</evidence>
<sequence length="158" mass="17398">MSDKDDGWLFVGPESDDYESTQSYAPGGLCPVKLGDSVGPGTPPRYRIIFKLGFGSFLTVWLAHDSVESRNVALKIVQAKSTAQQKPYVIQLLDSFEHASANGIHQVLVTEPVVPLLAPHSRYSKFQPQITKVMASHTEIFTLPISVLRSPRSIGFKN</sequence>
<dbReference type="Gene3D" id="3.30.200.20">
    <property type="entry name" value="Phosphorylase Kinase, domain 1"/>
    <property type="match status" value="1"/>
</dbReference>
<proteinExistence type="predicted"/>
<comment type="catalytic activity">
    <reaction evidence="7">
        <text>L-threonyl-[protein] + ATP = O-phospho-L-threonyl-[protein] + ADP + H(+)</text>
        <dbReference type="Rhea" id="RHEA:46608"/>
        <dbReference type="Rhea" id="RHEA-COMP:11060"/>
        <dbReference type="Rhea" id="RHEA-COMP:11605"/>
        <dbReference type="ChEBI" id="CHEBI:15378"/>
        <dbReference type="ChEBI" id="CHEBI:30013"/>
        <dbReference type="ChEBI" id="CHEBI:30616"/>
        <dbReference type="ChEBI" id="CHEBI:61977"/>
        <dbReference type="ChEBI" id="CHEBI:456216"/>
        <dbReference type="EC" id="2.7.11.1"/>
    </reaction>
</comment>